<name>A0ABQ9G767_9NEOP</name>
<organism evidence="2 3">
    <name type="scientific">Dryococelus australis</name>
    <dbReference type="NCBI Taxonomy" id="614101"/>
    <lineage>
        <taxon>Eukaryota</taxon>
        <taxon>Metazoa</taxon>
        <taxon>Ecdysozoa</taxon>
        <taxon>Arthropoda</taxon>
        <taxon>Hexapoda</taxon>
        <taxon>Insecta</taxon>
        <taxon>Pterygota</taxon>
        <taxon>Neoptera</taxon>
        <taxon>Polyneoptera</taxon>
        <taxon>Phasmatodea</taxon>
        <taxon>Verophasmatodea</taxon>
        <taxon>Anareolatae</taxon>
        <taxon>Phasmatidae</taxon>
        <taxon>Eurycanthinae</taxon>
        <taxon>Dryococelus</taxon>
    </lineage>
</organism>
<accession>A0ABQ9G767</accession>
<comment type="caution">
    <text evidence="2">The sequence shown here is derived from an EMBL/GenBank/DDBJ whole genome shotgun (WGS) entry which is preliminary data.</text>
</comment>
<evidence type="ECO:0000313" key="3">
    <source>
        <dbReference type="Proteomes" id="UP001159363"/>
    </source>
</evidence>
<protein>
    <submittedName>
        <fullName evidence="2">Uncharacterized protein</fullName>
    </submittedName>
</protein>
<keyword evidence="3" id="KW-1185">Reference proteome</keyword>
<dbReference type="EMBL" id="JARBHB010000014">
    <property type="protein sequence ID" value="KAJ8868298.1"/>
    <property type="molecule type" value="Genomic_DNA"/>
</dbReference>
<sequence>MMLQTTIIILDADSLDFDPMAMNDLKNKNSRKNQYEDIEASRDDPTSTGDALKDTLIQDGGRVMSHDGGRMTPAPTPDAVPLSPRYPLPNAFVFLPLGPRTNTGVRHSCEYHRREELKARIRAAFETIKNTTAIFNDVLCNMLQRCRACVECGVDSSKHLLCSLCNKLVYNTDSHAYFLIHDATLARYNRRFGYKEEFSDMDLNCTVQRYDGNTARLARRSDEALEVRVTVARIAPSLLDLGRSAT</sequence>
<feature type="compositionally biased region" description="Basic and acidic residues" evidence="1">
    <location>
        <begin position="33"/>
        <end position="45"/>
    </location>
</feature>
<evidence type="ECO:0000313" key="2">
    <source>
        <dbReference type="EMBL" id="KAJ8868298.1"/>
    </source>
</evidence>
<reference evidence="2 3" key="1">
    <citation type="submission" date="2023-02" db="EMBL/GenBank/DDBJ databases">
        <title>LHISI_Scaffold_Assembly.</title>
        <authorList>
            <person name="Stuart O.P."/>
            <person name="Cleave R."/>
            <person name="Magrath M.J.L."/>
            <person name="Mikheyev A.S."/>
        </authorList>
    </citation>
    <scope>NUCLEOTIDE SEQUENCE [LARGE SCALE GENOMIC DNA]</scope>
    <source>
        <strain evidence="2">Daus_M_001</strain>
        <tissue evidence="2">Leg muscle</tissue>
    </source>
</reference>
<dbReference type="Proteomes" id="UP001159363">
    <property type="component" value="Chromosome 13"/>
</dbReference>
<proteinExistence type="predicted"/>
<evidence type="ECO:0000256" key="1">
    <source>
        <dbReference type="SAM" id="MobiDB-lite"/>
    </source>
</evidence>
<gene>
    <name evidence="2" type="ORF">PR048_029814</name>
</gene>
<feature type="region of interest" description="Disordered" evidence="1">
    <location>
        <begin position="28"/>
        <end position="52"/>
    </location>
</feature>